<organism evidence="2">
    <name type="scientific">viral metagenome</name>
    <dbReference type="NCBI Taxonomy" id="1070528"/>
    <lineage>
        <taxon>unclassified sequences</taxon>
        <taxon>metagenomes</taxon>
        <taxon>organismal metagenomes</taxon>
    </lineage>
</organism>
<name>A0A6C0BQU2_9ZZZZ</name>
<accession>A0A6C0BQU2</accession>
<sequence length="443" mass="52660">MKRKLQRNETYKHSQRYKVKEQHKETEKKVDGSVRTVEHWTSRQKEDIREARLEQIISQEKSVLLERKNREIQEHLDRWREKRYGRCKYLMDRVRQFQKQVDQDLGDLPDMKSKTSLADVIAEQKRYIQYSTDDMRQNMEWNVGTGVLEQIQTNKVVLRDFTEAQRETRFGSYYMLTALSAVLMKKAKQDIVKRIKKRLQEDEKKRKVHIETVAPGVIRRITPAQYPFTQDEEKELDWCDSSWVNHYGAQEIYEDYIRLAVASDGKDPTLMQPILEQIITTQILLKFRAPHHNPLSHLPLPELLLITDVKLRKYDSFPFAPIDFWGHPKKADEYFACCQFLIQDEPPVIYEDIWIEMPLLVNAGPTYRNIAEAAFMNFVRKFWQNEVDEADSVDMLINLDPFSAQMKRLNRKVYGRPRKRLTQQEQREVQAGAYDNFMSTAGY</sequence>
<evidence type="ECO:0000256" key="1">
    <source>
        <dbReference type="SAM" id="MobiDB-lite"/>
    </source>
</evidence>
<protein>
    <submittedName>
        <fullName evidence="2">Uncharacterized protein</fullName>
    </submittedName>
</protein>
<feature type="region of interest" description="Disordered" evidence="1">
    <location>
        <begin position="1"/>
        <end position="33"/>
    </location>
</feature>
<reference evidence="2" key="1">
    <citation type="journal article" date="2020" name="Nature">
        <title>Giant virus diversity and host interactions through global metagenomics.</title>
        <authorList>
            <person name="Schulz F."/>
            <person name="Roux S."/>
            <person name="Paez-Espino D."/>
            <person name="Jungbluth S."/>
            <person name="Walsh D.A."/>
            <person name="Denef V.J."/>
            <person name="McMahon K.D."/>
            <person name="Konstantinidis K.T."/>
            <person name="Eloe-Fadrosh E.A."/>
            <person name="Kyrpides N.C."/>
            <person name="Woyke T."/>
        </authorList>
    </citation>
    <scope>NUCLEOTIDE SEQUENCE</scope>
    <source>
        <strain evidence="2">GVMAG-M-3300018080-19</strain>
    </source>
</reference>
<proteinExistence type="predicted"/>
<evidence type="ECO:0000313" key="2">
    <source>
        <dbReference type="EMBL" id="QHS93929.1"/>
    </source>
</evidence>
<dbReference type="AlphaFoldDB" id="A0A6C0BQU2"/>
<dbReference type="EMBL" id="MN739212">
    <property type="protein sequence ID" value="QHS93929.1"/>
    <property type="molecule type" value="Genomic_DNA"/>
</dbReference>